<gene>
    <name evidence="2" type="ORF">EJA10_03750</name>
</gene>
<dbReference type="OrthoDB" id="2440228at2"/>
<dbReference type="Proteomes" id="UP000279911">
    <property type="component" value="Unassembled WGS sequence"/>
</dbReference>
<accession>A0A3R9ECD0</accession>
<reference evidence="3" key="1">
    <citation type="submission" date="2018-12" db="EMBL/GenBank/DDBJ databases">
        <title>Bacillus chawlae sp. nov., Bacillus glennii sp. nov., and Bacillus saganii sp. nov. Isolated from the Vehicle Assembly Building at Kennedy Space Center where the Viking Spacecraft were Assembled.</title>
        <authorList>
            <person name="Seuylemezian A."/>
            <person name="Vaishampayan P."/>
        </authorList>
    </citation>
    <scope>NUCLEOTIDE SEQUENCE [LARGE SCALE GENOMIC DNA]</scope>
    <source>
        <strain evidence="3">DSM 13966</strain>
    </source>
</reference>
<dbReference type="InterPro" id="IPR036388">
    <property type="entry name" value="WH-like_DNA-bd_sf"/>
</dbReference>
<dbReference type="NCBIfam" id="NF006931">
    <property type="entry name" value="PRK09416.1"/>
    <property type="match status" value="1"/>
</dbReference>
<dbReference type="InterPro" id="IPR036390">
    <property type="entry name" value="WH_DNA-bd_sf"/>
</dbReference>
<dbReference type="AlphaFoldDB" id="A0A3R9ECD0"/>
<proteinExistence type="predicted"/>
<comment type="caution">
    <text evidence="2">The sequence shown here is derived from an EMBL/GenBank/DDBJ whole genome shotgun (WGS) entry which is preliminary data.</text>
</comment>
<protein>
    <submittedName>
        <fullName evidence="2">PadR family transcriptional regulator</fullName>
    </submittedName>
</protein>
<organism evidence="2 3">
    <name type="scientific">Mesobacillus subterraneus</name>
    <dbReference type="NCBI Taxonomy" id="285983"/>
    <lineage>
        <taxon>Bacteria</taxon>
        <taxon>Bacillati</taxon>
        <taxon>Bacillota</taxon>
        <taxon>Bacilli</taxon>
        <taxon>Bacillales</taxon>
        <taxon>Bacillaceae</taxon>
        <taxon>Mesobacillus</taxon>
    </lineage>
</organism>
<dbReference type="RefSeq" id="WP_125478661.1">
    <property type="nucleotide sequence ID" value="NZ_RSFW01000006.1"/>
</dbReference>
<feature type="domain" description="Transcription regulator PadR N-terminal" evidence="1">
    <location>
        <begin position="48"/>
        <end position="116"/>
    </location>
</feature>
<sequence length="135" mass="15922">MEERLKKLRKSMENSTFKELSFSERIRKEVHKNINPPEENEEWLTIAILQLLQQEKTGYELTGLLRSRGFGKIEGNEGSLYTKLHTLEQKRYIEASWNDQGAKYYKIRNKGMKFLRKQEKNASVGRVVMKGLVEE</sequence>
<dbReference type="SUPFAM" id="SSF46785">
    <property type="entry name" value="Winged helix' DNA-binding domain"/>
    <property type="match status" value="1"/>
</dbReference>
<name>A0A3R9ECD0_9BACI</name>
<evidence type="ECO:0000259" key="1">
    <source>
        <dbReference type="Pfam" id="PF03551"/>
    </source>
</evidence>
<evidence type="ECO:0000313" key="2">
    <source>
        <dbReference type="EMBL" id="RSD28699.1"/>
    </source>
</evidence>
<dbReference type="InterPro" id="IPR005149">
    <property type="entry name" value="Tscrpt_reg_PadR_N"/>
</dbReference>
<dbReference type="Gene3D" id="1.10.10.10">
    <property type="entry name" value="Winged helix-like DNA-binding domain superfamily/Winged helix DNA-binding domain"/>
    <property type="match status" value="1"/>
</dbReference>
<evidence type="ECO:0000313" key="3">
    <source>
        <dbReference type="Proteomes" id="UP000279911"/>
    </source>
</evidence>
<dbReference type="EMBL" id="RSFW01000006">
    <property type="protein sequence ID" value="RSD28699.1"/>
    <property type="molecule type" value="Genomic_DNA"/>
</dbReference>
<dbReference type="Pfam" id="PF03551">
    <property type="entry name" value="PadR"/>
    <property type="match status" value="1"/>
</dbReference>